<evidence type="ECO:0000313" key="1">
    <source>
        <dbReference type="EMBL" id="VAY87507.1"/>
    </source>
</evidence>
<evidence type="ECO:0008006" key="2">
    <source>
        <dbReference type="Google" id="ProtNLM"/>
    </source>
</evidence>
<sequence>MMMTELKESTDCSSAEAEHLVTAARDALSDEMVNRLAGFCSEGMDLVDRVQRSGLPQALPVLAEMVDNGDLDRIFQLARVYQSFQDALSDEMVGRLAETVGEGLSMLDRFNRGGGGRLLQMLERLEATGALERILQSLPALLDKLDRVVGLLNALEVASTVKQAPPGGGLGGLWNLMTQRETQQALQFLTTLSQQMRDECAKG</sequence>
<reference evidence="1" key="1">
    <citation type="submission" date="2018-10" db="EMBL/GenBank/DDBJ databases">
        <authorList>
            <person name="Plewniak F."/>
        </authorList>
    </citation>
    <scope>NUCLEOTIDE SEQUENCE</scope>
</reference>
<accession>A0A3P3ZMQ8</accession>
<dbReference type="AlphaFoldDB" id="A0A3P3ZMQ8"/>
<organism evidence="1">
    <name type="scientific">mine drainage metagenome</name>
    <dbReference type="NCBI Taxonomy" id="410659"/>
    <lineage>
        <taxon>unclassified sequences</taxon>
        <taxon>metagenomes</taxon>
        <taxon>ecological metagenomes</taxon>
    </lineage>
</organism>
<gene>
    <name evidence="1" type="ORF">CARN8_2060005</name>
</gene>
<name>A0A3P3ZMQ8_9ZZZZ</name>
<dbReference type="EMBL" id="UOYP01000120">
    <property type="protein sequence ID" value="VAY87507.1"/>
    <property type="molecule type" value="Genomic_DNA"/>
</dbReference>
<protein>
    <recommendedName>
        <fullName evidence="2">DUF1641 domain-containing protein</fullName>
    </recommendedName>
</protein>
<proteinExistence type="predicted"/>